<proteinExistence type="predicted"/>
<dbReference type="Proteomes" id="UP001484179">
    <property type="component" value="Chromosome 1"/>
</dbReference>
<evidence type="ECO:0000313" key="2">
    <source>
        <dbReference type="Proteomes" id="UP001484179"/>
    </source>
</evidence>
<protein>
    <recommendedName>
        <fullName evidence="3">Phage tail protein</fullName>
    </recommendedName>
</protein>
<evidence type="ECO:0008006" key="3">
    <source>
        <dbReference type="Google" id="ProtNLM"/>
    </source>
</evidence>
<accession>A0ABZ3BDR7</accession>
<reference evidence="1 2" key="1">
    <citation type="submission" date="2024-04" db="EMBL/GenBank/DDBJ databases">
        <title>Biological Control Activity of Plant Growth Promoting Rhizobacteria Burkholderia pyrrocinia BX1 against Tobacco black shank Introduction Tobacco black shank (TBS) caused by the oomycete Phytophthora. nicotianae (P. nicotianae) has become a destructive soil.</title>
        <authorList>
            <person name="Liu X."/>
            <person name="Shu C."/>
        </authorList>
    </citation>
    <scope>NUCLEOTIDE SEQUENCE [LARGE SCALE GENOMIC DNA]</scope>
    <source>
        <strain evidence="1 2">BX1</strain>
    </source>
</reference>
<keyword evidence="2" id="KW-1185">Reference proteome</keyword>
<name>A0ABZ3BDR7_BURPY</name>
<gene>
    <name evidence="1" type="ORF">WN985_12720</name>
</gene>
<dbReference type="RefSeq" id="WP_342307458.1">
    <property type="nucleotide sequence ID" value="NZ_CP150849.1"/>
</dbReference>
<dbReference type="EMBL" id="CP150849">
    <property type="protein sequence ID" value="WZW53234.1"/>
    <property type="molecule type" value="Genomic_DNA"/>
</dbReference>
<evidence type="ECO:0000313" key="1">
    <source>
        <dbReference type="EMBL" id="WZW53234.1"/>
    </source>
</evidence>
<organism evidence="1 2">
    <name type="scientific">Burkholderia pyrrocinia</name>
    <name type="common">Pseudomonas pyrrocinia</name>
    <dbReference type="NCBI Taxonomy" id="60550"/>
    <lineage>
        <taxon>Bacteria</taxon>
        <taxon>Pseudomonadati</taxon>
        <taxon>Pseudomonadota</taxon>
        <taxon>Betaproteobacteria</taxon>
        <taxon>Burkholderiales</taxon>
        <taxon>Burkholderiaceae</taxon>
        <taxon>Burkholderia</taxon>
        <taxon>Burkholderia cepacia complex</taxon>
    </lineage>
</organism>
<sequence>MYQIDNSTAATTQPAATAAGAAGFFTDGNPANGTPATILPAEWLNAVMMELSNVVTGAGIAPSKTTYTQVLSAIKRIGQSTVMLADTGAANAYAAVNSPPLVAATWVDGVVQQVKIAHANTGASTYAPDGSAAIPIYGLGLQPLQGGELAVNGTAVLMHATIPGVNSGNPIAVLMECFGGAQQVAPATQSQHAPQMGQVAGVVGSTRNLAMSVTAASATATLTADEIIVETSLGGVRYCLPNFNKPVNLATTGAGGMDTGTAPVSGYVALYAIYNPATGASALLAKNATSAVQTNVYSGANMPAGYTASALVSVWPTNASGQFAIGYQTDRLISLPYASTASTSTQIASLTALSISSFAPPNARSVGGLMNIASSNSSNSTIAIASTASAIGQQSNSCSGTSAGGLLAGSSFSNLAVLTPQTIYWSASAASGTFTSAAIFLSSYSF</sequence>